<evidence type="ECO:0000256" key="1">
    <source>
        <dbReference type="SAM" id="MobiDB-lite"/>
    </source>
</evidence>
<feature type="compositionally biased region" description="Basic residues" evidence="1">
    <location>
        <begin position="27"/>
        <end position="51"/>
    </location>
</feature>
<accession>A0A699X0W0</accession>
<evidence type="ECO:0000313" key="2">
    <source>
        <dbReference type="EMBL" id="GFD53702.1"/>
    </source>
</evidence>
<feature type="compositionally biased region" description="Basic residues" evidence="1">
    <location>
        <begin position="1"/>
        <end position="10"/>
    </location>
</feature>
<feature type="compositionally biased region" description="Basic residues" evidence="1">
    <location>
        <begin position="88"/>
        <end position="101"/>
    </location>
</feature>
<name>A0A699X0W0_TANCI</name>
<feature type="region of interest" description="Disordered" evidence="1">
    <location>
        <begin position="1"/>
        <end position="101"/>
    </location>
</feature>
<proteinExistence type="predicted"/>
<sequence length="101" mass="11545">LRRRQHHARFAHAAGRPGAAGDDAVRRSRVRRRRLRPVRHAGVRGAGRVHRRPDDRPHPGIPGQEDPVLRHEDGVDRDPGDPDPGPERHRHRGGQQRRHGR</sequence>
<organism evidence="2">
    <name type="scientific">Tanacetum cinerariifolium</name>
    <name type="common">Dalmatian daisy</name>
    <name type="synonym">Chrysanthemum cinerariifolium</name>
    <dbReference type="NCBI Taxonomy" id="118510"/>
    <lineage>
        <taxon>Eukaryota</taxon>
        <taxon>Viridiplantae</taxon>
        <taxon>Streptophyta</taxon>
        <taxon>Embryophyta</taxon>
        <taxon>Tracheophyta</taxon>
        <taxon>Spermatophyta</taxon>
        <taxon>Magnoliopsida</taxon>
        <taxon>eudicotyledons</taxon>
        <taxon>Gunneridae</taxon>
        <taxon>Pentapetalae</taxon>
        <taxon>asterids</taxon>
        <taxon>campanulids</taxon>
        <taxon>Asterales</taxon>
        <taxon>Asteraceae</taxon>
        <taxon>Asteroideae</taxon>
        <taxon>Anthemideae</taxon>
        <taxon>Anthemidinae</taxon>
        <taxon>Tanacetum</taxon>
    </lineage>
</organism>
<feature type="compositionally biased region" description="Low complexity" evidence="1">
    <location>
        <begin position="11"/>
        <end position="22"/>
    </location>
</feature>
<feature type="compositionally biased region" description="Basic and acidic residues" evidence="1">
    <location>
        <begin position="67"/>
        <end position="80"/>
    </location>
</feature>
<dbReference type="EMBL" id="BKCJ011797504">
    <property type="protein sequence ID" value="GFD53702.1"/>
    <property type="molecule type" value="Genomic_DNA"/>
</dbReference>
<feature type="non-terminal residue" evidence="2">
    <location>
        <position position="101"/>
    </location>
</feature>
<gene>
    <name evidence="2" type="ORF">Tci_925671</name>
</gene>
<reference evidence="2" key="1">
    <citation type="journal article" date="2019" name="Sci. Rep.">
        <title>Draft genome of Tanacetum cinerariifolium, the natural source of mosquito coil.</title>
        <authorList>
            <person name="Yamashiro T."/>
            <person name="Shiraishi A."/>
            <person name="Satake H."/>
            <person name="Nakayama K."/>
        </authorList>
    </citation>
    <scope>NUCLEOTIDE SEQUENCE</scope>
</reference>
<comment type="caution">
    <text evidence="2">The sequence shown here is derived from an EMBL/GenBank/DDBJ whole genome shotgun (WGS) entry which is preliminary data.</text>
</comment>
<dbReference type="AlphaFoldDB" id="A0A699X0W0"/>
<protein>
    <submittedName>
        <fullName evidence="2">Uncharacterized protein</fullName>
    </submittedName>
</protein>
<feature type="non-terminal residue" evidence="2">
    <location>
        <position position="1"/>
    </location>
</feature>